<proteinExistence type="predicted"/>
<name>M3J3K2_CANMX</name>
<feature type="compositionally biased region" description="Low complexity" evidence="1">
    <location>
        <begin position="202"/>
        <end position="223"/>
    </location>
</feature>
<protein>
    <submittedName>
        <fullName evidence="2">Uncharacterized protein</fullName>
    </submittedName>
</protein>
<feature type="compositionally biased region" description="Basic residues" evidence="1">
    <location>
        <begin position="533"/>
        <end position="548"/>
    </location>
</feature>
<dbReference type="HOGENOM" id="CLU_346466_0_0_1"/>
<feature type="compositionally biased region" description="Basic and acidic residues" evidence="1">
    <location>
        <begin position="118"/>
        <end position="140"/>
    </location>
</feature>
<feature type="compositionally biased region" description="Acidic residues" evidence="1">
    <location>
        <begin position="514"/>
        <end position="528"/>
    </location>
</feature>
<keyword evidence="3" id="KW-1185">Reference proteome</keyword>
<evidence type="ECO:0000256" key="1">
    <source>
        <dbReference type="SAM" id="MobiDB-lite"/>
    </source>
</evidence>
<dbReference type="OrthoDB" id="4067583at2759"/>
<feature type="region of interest" description="Disordered" evidence="1">
    <location>
        <begin position="83"/>
        <end position="373"/>
    </location>
</feature>
<feature type="compositionally biased region" description="Polar residues" evidence="1">
    <location>
        <begin position="143"/>
        <end position="155"/>
    </location>
</feature>
<feature type="compositionally biased region" description="Polar residues" evidence="1">
    <location>
        <begin position="342"/>
        <end position="355"/>
    </location>
</feature>
<feature type="compositionally biased region" description="Basic and acidic residues" evidence="1">
    <location>
        <begin position="566"/>
        <end position="577"/>
    </location>
</feature>
<feature type="compositionally biased region" description="Acidic residues" evidence="1">
    <location>
        <begin position="425"/>
        <end position="439"/>
    </location>
</feature>
<evidence type="ECO:0000313" key="3">
    <source>
        <dbReference type="Proteomes" id="UP000011777"/>
    </source>
</evidence>
<sequence>MNHKIPKPDLQSIKSPPPSNLTSPIQPTPIPSTHDHDDDLPPSNLTDIEDTESLHNIAKHMNRSPSISSENVRNLSHSVSIKLSELPNTSSSSLLIGGGKSKSGPGRKEVPKSGASSIRKEPIDFDETMVKEDEPTKEEVVQSPIQSPAQPTTSKELPDPPVASPQIPKHEDIETQTQTNIPPIITPPELEKTNKQLQKVTESIQQAQQESASPALSQLSPQLDYQTHQKRASMMSTFSHQSTGIAEEVSVRRSTSKNLKYVAHSHSKQGSLDNSTNKYDNYDGDSTDYDETSSLLMGKLPTITKTPKKSEQTGGGNDDVLNPEKSFVTSIEGSIPARSPRRPTSQILSNFNIDESMTHDGDVDDDEDDDDEDGFVYEEVDDEMDAELKKQRESMVIKNRRRSTQISDDLDRLMSDASGFGITYPDDEEEQHNDHDENDDTPKINPLVVDSATKDPIITNADLDDTASKKSALPPRPTKDNINKARIISSSYQEKQIQQQTQQETPTIIKPENDDNSADYYDIEDDEPSLIIHKPKAKSVKNSIKRHNNAQPSGTTRRKKSIKGGNKRDSKSGKKNELKPFNYTTLISLLESMNGTIIGEEFNSLNIPIKEKQLIEKIIDSLSRLTSDMILDQRRYEIGIERLENCLRVLEGFM</sequence>
<feature type="compositionally biased region" description="Polar residues" evidence="1">
    <location>
        <begin position="268"/>
        <end position="279"/>
    </location>
</feature>
<dbReference type="EMBL" id="AOGT01001990">
    <property type="protein sequence ID" value="EMG46478.1"/>
    <property type="molecule type" value="Genomic_DNA"/>
</dbReference>
<feature type="region of interest" description="Disordered" evidence="1">
    <location>
        <begin position="396"/>
        <end position="577"/>
    </location>
</feature>
<dbReference type="AlphaFoldDB" id="M3J3K2"/>
<feature type="compositionally biased region" description="Polar residues" evidence="1">
    <location>
        <begin position="234"/>
        <end position="244"/>
    </location>
</feature>
<feature type="region of interest" description="Disordered" evidence="1">
    <location>
        <begin position="1"/>
        <end position="49"/>
    </location>
</feature>
<dbReference type="OMA" id="WSRHESK"/>
<reference evidence="2 3" key="1">
    <citation type="submission" date="2013-02" db="EMBL/GenBank/DDBJ databases">
        <title>Genome sequence of Candida maltosa Xu316, a potential industrial strain for xylitol and ethanol production.</title>
        <authorList>
            <person name="Yu J."/>
            <person name="Wang Q."/>
            <person name="Geng X."/>
            <person name="Bao W."/>
            <person name="He P."/>
            <person name="Cai J."/>
        </authorList>
    </citation>
    <scope>NUCLEOTIDE SEQUENCE [LARGE SCALE GENOMIC DNA]</scope>
    <source>
        <strain evidence="3">Xu316</strain>
    </source>
</reference>
<feature type="compositionally biased region" description="Acidic residues" evidence="1">
    <location>
        <begin position="362"/>
        <end position="373"/>
    </location>
</feature>
<accession>M3J3K2</accession>
<comment type="caution">
    <text evidence="2">The sequence shown here is derived from an EMBL/GenBank/DDBJ whole genome shotgun (WGS) entry which is preliminary data.</text>
</comment>
<dbReference type="Proteomes" id="UP000011777">
    <property type="component" value="Unassembled WGS sequence"/>
</dbReference>
<evidence type="ECO:0000313" key="2">
    <source>
        <dbReference type="EMBL" id="EMG46478.1"/>
    </source>
</evidence>
<organism evidence="2 3">
    <name type="scientific">Candida maltosa (strain Xu316)</name>
    <name type="common">Yeast</name>
    <dbReference type="NCBI Taxonomy" id="1245528"/>
    <lineage>
        <taxon>Eukaryota</taxon>
        <taxon>Fungi</taxon>
        <taxon>Dikarya</taxon>
        <taxon>Ascomycota</taxon>
        <taxon>Saccharomycotina</taxon>
        <taxon>Pichiomycetes</taxon>
        <taxon>Debaryomycetaceae</taxon>
        <taxon>Candida/Lodderomyces clade</taxon>
        <taxon>Candida</taxon>
    </lineage>
</organism>
<feature type="compositionally biased region" description="Low complexity" evidence="1">
    <location>
        <begin position="493"/>
        <end position="510"/>
    </location>
</feature>
<gene>
    <name evidence="2" type="ORF">G210_3268</name>
</gene>
<dbReference type="eggNOG" id="ENOG502R6DJ">
    <property type="taxonomic scope" value="Eukaryota"/>
</dbReference>
<feature type="compositionally biased region" description="Acidic residues" evidence="1">
    <location>
        <begin position="282"/>
        <end position="291"/>
    </location>
</feature>
<dbReference type="STRING" id="1245528.M3J3K2"/>